<evidence type="ECO:0000256" key="1">
    <source>
        <dbReference type="SAM" id="MobiDB-lite"/>
    </source>
</evidence>
<feature type="region of interest" description="Disordered" evidence="1">
    <location>
        <begin position="27"/>
        <end position="67"/>
    </location>
</feature>
<evidence type="ECO:0000313" key="3">
    <source>
        <dbReference type="Proteomes" id="UP001499910"/>
    </source>
</evidence>
<organism evidence="2 3">
    <name type="scientific">[Roseibacterium] beibuensis</name>
    <dbReference type="NCBI Taxonomy" id="1193142"/>
    <lineage>
        <taxon>Bacteria</taxon>
        <taxon>Pseudomonadati</taxon>
        <taxon>Pseudomonadota</taxon>
        <taxon>Alphaproteobacteria</taxon>
        <taxon>Rhodobacterales</taxon>
        <taxon>Roseobacteraceae</taxon>
        <taxon>Roseicyclus</taxon>
    </lineage>
</organism>
<keyword evidence="3" id="KW-1185">Reference proteome</keyword>
<dbReference type="EMBL" id="BAABHW010000001">
    <property type="protein sequence ID" value="GAA5064569.1"/>
    <property type="molecule type" value="Genomic_DNA"/>
</dbReference>
<evidence type="ECO:0000313" key="2">
    <source>
        <dbReference type="EMBL" id="GAA5064569.1"/>
    </source>
</evidence>
<accession>A0ABP9KVF8</accession>
<proteinExistence type="predicted"/>
<feature type="compositionally biased region" description="Polar residues" evidence="1">
    <location>
        <begin position="49"/>
        <end position="67"/>
    </location>
</feature>
<name>A0ABP9KVF8_9RHOB</name>
<protein>
    <submittedName>
        <fullName evidence="2">Uncharacterized protein</fullName>
    </submittedName>
</protein>
<gene>
    <name evidence="2" type="ORF">GCM10023209_01200</name>
</gene>
<comment type="caution">
    <text evidence="2">The sequence shown here is derived from an EMBL/GenBank/DDBJ whole genome shotgun (WGS) entry which is preliminary data.</text>
</comment>
<dbReference type="Proteomes" id="UP001499910">
    <property type="component" value="Unassembled WGS sequence"/>
</dbReference>
<sequence length="67" mass="7127">MSTHVPTGRRSADRVMTRPTRTAALDARAGVARVQSRPVKRPATKTEAHSSGASMEYQQGFTSGPSA</sequence>
<reference evidence="3" key="1">
    <citation type="journal article" date="2019" name="Int. J. Syst. Evol. Microbiol.">
        <title>The Global Catalogue of Microorganisms (GCM) 10K type strain sequencing project: providing services to taxonomists for standard genome sequencing and annotation.</title>
        <authorList>
            <consortium name="The Broad Institute Genomics Platform"/>
            <consortium name="The Broad Institute Genome Sequencing Center for Infectious Disease"/>
            <person name="Wu L."/>
            <person name="Ma J."/>
        </authorList>
    </citation>
    <scope>NUCLEOTIDE SEQUENCE [LARGE SCALE GENOMIC DNA]</scope>
    <source>
        <strain evidence="3">JCM 18015</strain>
    </source>
</reference>